<dbReference type="Proteomes" id="UP000431744">
    <property type="component" value="Unassembled WGS sequence"/>
</dbReference>
<dbReference type="Pfam" id="PF13460">
    <property type="entry name" value="NAD_binding_10"/>
    <property type="match status" value="1"/>
</dbReference>
<dbReference type="EMBL" id="WBJY01000001">
    <property type="protein sequence ID" value="KAB1649177.1"/>
    <property type="molecule type" value="Genomic_DNA"/>
</dbReference>
<protein>
    <submittedName>
        <fullName evidence="2">NAD(P)H-binding protein</fullName>
    </submittedName>
</protein>
<dbReference type="Gene3D" id="3.90.25.10">
    <property type="entry name" value="UDP-galactose 4-epimerase, domain 1"/>
    <property type="match status" value="1"/>
</dbReference>
<dbReference type="OrthoDB" id="5510591at2"/>
<evidence type="ECO:0000313" key="3">
    <source>
        <dbReference type="Proteomes" id="UP000431744"/>
    </source>
</evidence>
<proteinExistence type="predicted"/>
<dbReference type="InterPro" id="IPR036291">
    <property type="entry name" value="NAD(P)-bd_dom_sf"/>
</dbReference>
<dbReference type="Gene3D" id="3.40.50.720">
    <property type="entry name" value="NAD(P)-binding Rossmann-like Domain"/>
    <property type="match status" value="1"/>
</dbReference>
<dbReference type="PANTHER" id="PTHR47129">
    <property type="entry name" value="QUINONE OXIDOREDUCTASE 2"/>
    <property type="match status" value="1"/>
</dbReference>
<dbReference type="InterPro" id="IPR016040">
    <property type="entry name" value="NAD(P)-bd_dom"/>
</dbReference>
<evidence type="ECO:0000313" key="2">
    <source>
        <dbReference type="EMBL" id="KAB1649177.1"/>
    </source>
</evidence>
<name>A0A6H9WQB2_9MICO</name>
<sequence>MTEATYLITGVSGYVGNRVAELLAERIGPARLIVTSRDDATLQEWRDRGANARHADYSDRDGLERAFTGATRMLMVSAMLVGERRRAQHEHAVAAAAAAGVQHIVYLSYLGAGDPDSTALVSEDHQFTEQRIQASGLSYNFMRNSQYADAVAEQVMGIGVATGACVHNSGDGRLAVVSRDDVAAVAAELLLGAGDPNTAYDVTGPELHTYGDFSRLVAEATGLEIAESSLSDDEMYAMWDAMGVPRQASDDPDAPVPWCSDDMVSFGRTIREGGMDVRTDVVERLTGRPAEPLRVVMERYAHTWQRPATPQASN</sequence>
<reference evidence="2 3" key="1">
    <citation type="submission" date="2019-09" db="EMBL/GenBank/DDBJ databases">
        <title>Phylogeny of genus Pseudoclavibacter and closely related genus.</title>
        <authorList>
            <person name="Li Y."/>
        </authorList>
    </citation>
    <scope>NUCLEOTIDE SEQUENCE [LARGE SCALE GENOMIC DNA]</scope>
    <source>
        <strain evidence="2 3">EGI 60007</strain>
    </source>
</reference>
<gene>
    <name evidence="2" type="ORF">F8O04_02540</name>
</gene>
<dbReference type="AlphaFoldDB" id="A0A6H9WQB2"/>
<organism evidence="2 3">
    <name type="scientific">Pseudoclavibacter endophyticus</name>
    <dbReference type="NCBI Taxonomy" id="1778590"/>
    <lineage>
        <taxon>Bacteria</taxon>
        <taxon>Bacillati</taxon>
        <taxon>Actinomycetota</taxon>
        <taxon>Actinomycetes</taxon>
        <taxon>Micrococcales</taxon>
        <taxon>Microbacteriaceae</taxon>
        <taxon>Pseudoclavibacter</taxon>
    </lineage>
</organism>
<dbReference type="RefSeq" id="WP_158027769.1">
    <property type="nucleotide sequence ID" value="NZ_BMHG01000001.1"/>
</dbReference>
<dbReference type="PANTHER" id="PTHR47129:SF1">
    <property type="entry name" value="NMRA-LIKE DOMAIN-CONTAINING PROTEIN"/>
    <property type="match status" value="1"/>
</dbReference>
<dbReference type="SUPFAM" id="SSF51735">
    <property type="entry name" value="NAD(P)-binding Rossmann-fold domains"/>
    <property type="match status" value="1"/>
</dbReference>
<accession>A0A6H9WQB2</accession>
<comment type="caution">
    <text evidence="2">The sequence shown here is derived from an EMBL/GenBank/DDBJ whole genome shotgun (WGS) entry which is preliminary data.</text>
</comment>
<keyword evidence="3" id="KW-1185">Reference proteome</keyword>
<dbReference type="InterPro" id="IPR052718">
    <property type="entry name" value="NmrA-type_oxidoreductase"/>
</dbReference>
<evidence type="ECO:0000259" key="1">
    <source>
        <dbReference type="Pfam" id="PF13460"/>
    </source>
</evidence>
<feature type="domain" description="NAD(P)-binding" evidence="1">
    <location>
        <begin position="10"/>
        <end position="190"/>
    </location>
</feature>